<dbReference type="AlphaFoldDB" id="A0A0L0SE50"/>
<dbReference type="Pfam" id="PF10510">
    <property type="entry name" value="PIG-S"/>
    <property type="match status" value="2"/>
</dbReference>
<evidence type="ECO:0000256" key="1">
    <source>
        <dbReference type="ARBA" id="ARBA00004477"/>
    </source>
</evidence>
<proteinExistence type="inferred from homology"/>
<gene>
    <name evidence="11" type="ORF">AMAG_06072</name>
</gene>
<keyword evidence="5 10" id="KW-0812">Transmembrane</keyword>
<dbReference type="GO" id="GO:0016255">
    <property type="term" value="P:attachment of GPI anchor to protein"/>
    <property type="evidence" value="ECO:0007669"/>
    <property type="project" value="InterPro"/>
</dbReference>
<dbReference type="PANTHER" id="PTHR21072">
    <property type="entry name" value="GPI TRANSAMIDASE COMPONENT PIG-S"/>
    <property type="match status" value="1"/>
</dbReference>
<evidence type="ECO:0000256" key="8">
    <source>
        <dbReference type="ARBA" id="ARBA00023136"/>
    </source>
</evidence>
<evidence type="ECO:0000256" key="3">
    <source>
        <dbReference type="ARBA" id="ARBA00005316"/>
    </source>
</evidence>
<keyword evidence="4" id="KW-0337">GPI-anchor biosynthesis</keyword>
<organism evidence="11 12">
    <name type="scientific">Allomyces macrogynus (strain ATCC 38327)</name>
    <name type="common">Allomyces javanicus var. macrogynus</name>
    <dbReference type="NCBI Taxonomy" id="578462"/>
    <lineage>
        <taxon>Eukaryota</taxon>
        <taxon>Fungi</taxon>
        <taxon>Fungi incertae sedis</taxon>
        <taxon>Blastocladiomycota</taxon>
        <taxon>Blastocladiomycetes</taxon>
        <taxon>Blastocladiales</taxon>
        <taxon>Blastocladiaceae</taxon>
        <taxon>Allomyces</taxon>
    </lineage>
</organism>
<name>A0A0L0SE50_ALLM3</name>
<dbReference type="STRING" id="578462.A0A0L0SE50"/>
<dbReference type="VEuPathDB" id="FungiDB:AMAG_06072"/>
<dbReference type="EMBL" id="GG745336">
    <property type="protein sequence ID" value="KNE60709.1"/>
    <property type="molecule type" value="Genomic_DNA"/>
</dbReference>
<evidence type="ECO:0000256" key="7">
    <source>
        <dbReference type="ARBA" id="ARBA00022989"/>
    </source>
</evidence>
<dbReference type="PANTHER" id="PTHR21072:SF13">
    <property type="entry name" value="GPI TRANSAMIDASE COMPONENT PIG-S"/>
    <property type="match status" value="1"/>
</dbReference>
<sequence>MVTVTVPFAYRIGSDAQCLLAGAQPLKVAAPALQSDLIAEFERILPDAHVPLVRYPDWTLRIELNVHAEDNAVENVPILCHAEGKERRVVFGKNAILISGSASLEHATRLAHATVYLAQLAADAQESVPFSREYEILASLFIEDPATVRSLGYQSTWSVGPSALDKYVRPFVDALFPTRANGSSSVHLASQVRYFVQPGEGVLTETDRNATELRLPRDRLPHLVGSDWPVAPSAAAPHRSVVHLVTFVPATPMEVIVPLGEERKLAETWITHLRDAFGVRRVRGSVQVDTTALHFPDSGTATGISSTERAVFHLSSAVTHTVETIQTLQALVRLVDQQTNLPVSPTIAREVQSALRGVTSRPTTAWSDMHERARAARAQAEAAFFDPDMVGLMYFPDEHKYAVYMPLFVPVLVTVLSVVVRELRVWQKERKACIEPVQRAA</sequence>
<protein>
    <recommendedName>
        <fullName evidence="13">GPI transamidase component PIG-S</fullName>
    </recommendedName>
</protein>
<keyword evidence="9" id="KW-0325">Glycoprotein</keyword>
<keyword evidence="8 10" id="KW-0472">Membrane</keyword>
<evidence type="ECO:0000256" key="6">
    <source>
        <dbReference type="ARBA" id="ARBA00022824"/>
    </source>
</evidence>
<evidence type="ECO:0000256" key="10">
    <source>
        <dbReference type="SAM" id="Phobius"/>
    </source>
</evidence>
<dbReference type="Proteomes" id="UP000054350">
    <property type="component" value="Unassembled WGS sequence"/>
</dbReference>
<dbReference type="InterPro" id="IPR019540">
    <property type="entry name" value="PtdIno-glycan_biosynth_class_S"/>
</dbReference>
<comment type="pathway">
    <text evidence="2">Glycolipid biosynthesis; glycosylphosphatidylinositol-anchor biosynthesis.</text>
</comment>
<dbReference type="GO" id="GO:0042765">
    <property type="term" value="C:GPI-anchor transamidase complex"/>
    <property type="evidence" value="ECO:0007669"/>
    <property type="project" value="InterPro"/>
</dbReference>
<dbReference type="eggNOG" id="KOG2459">
    <property type="taxonomic scope" value="Eukaryota"/>
</dbReference>
<evidence type="ECO:0000256" key="5">
    <source>
        <dbReference type="ARBA" id="ARBA00022692"/>
    </source>
</evidence>
<evidence type="ECO:0000313" key="12">
    <source>
        <dbReference type="Proteomes" id="UP000054350"/>
    </source>
</evidence>
<reference evidence="11 12" key="1">
    <citation type="submission" date="2009-11" db="EMBL/GenBank/DDBJ databases">
        <title>Annotation of Allomyces macrogynus ATCC 38327.</title>
        <authorList>
            <consortium name="The Broad Institute Genome Sequencing Platform"/>
            <person name="Russ C."/>
            <person name="Cuomo C."/>
            <person name="Burger G."/>
            <person name="Gray M.W."/>
            <person name="Holland P.W.H."/>
            <person name="King N."/>
            <person name="Lang F.B.F."/>
            <person name="Roger A.J."/>
            <person name="Ruiz-Trillo I."/>
            <person name="Young S.K."/>
            <person name="Zeng Q."/>
            <person name="Gargeya S."/>
            <person name="Fitzgerald M."/>
            <person name="Haas B."/>
            <person name="Abouelleil A."/>
            <person name="Alvarado L."/>
            <person name="Arachchi H.M."/>
            <person name="Berlin A."/>
            <person name="Chapman S.B."/>
            <person name="Gearin G."/>
            <person name="Goldberg J."/>
            <person name="Griggs A."/>
            <person name="Gujja S."/>
            <person name="Hansen M."/>
            <person name="Heiman D."/>
            <person name="Howarth C."/>
            <person name="Larimer J."/>
            <person name="Lui A."/>
            <person name="MacDonald P.J.P."/>
            <person name="McCowen C."/>
            <person name="Montmayeur A."/>
            <person name="Murphy C."/>
            <person name="Neiman D."/>
            <person name="Pearson M."/>
            <person name="Priest M."/>
            <person name="Roberts A."/>
            <person name="Saif S."/>
            <person name="Shea T."/>
            <person name="Sisk P."/>
            <person name="Stolte C."/>
            <person name="Sykes S."/>
            <person name="Wortman J."/>
            <person name="Nusbaum C."/>
            <person name="Birren B."/>
        </authorList>
    </citation>
    <scope>NUCLEOTIDE SEQUENCE [LARGE SCALE GENOMIC DNA]</scope>
    <source>
        <strain evidence="11 12">ATCC 38327</strain>
    </source>
</reference>
<keyword evidence="7 10" id="KW-1133">Transmembrane helix</keyword>
<evidence type="ECO:0000256" key="2">
    <source>
        <dbReference type="ARBA" id="ARBA00004687"/>
    </source>
</evidence>
<dbReference type="OrthoDB" id="28748at2759"/>
<comment type="subcellular location">
    <subcellularLocation>
        <location evidence="1">Endoplasmic reticulum membrane</location>
        <topology evidence="1">Multi-pass membrane protein</topology>
    </subcellularLocation>
</comment>
<dbReference type="UniPathway" id="UPA00196"/>
<comment type="similarity">
    <text evidence="3">Belongs to the PIGS family.</text>
</comment>
<evidence type="ECO:0008006" key="13">
    <source>
        <dbReference type="Google" id="ProtNLM"/>
    </source>
</evidence>
<dbReference type="GO" id="GO:0006506">
    <property type="term" value="P:GPI anchor biosynthetic process"/>
    <property type="evidence" value="ECO:0007669"/>
    <property type="project" value="UniProtKB-UniPathway"/>
</dbReference>
<feature type="transmembrane region" description="Helical" evidence="10">
    <location>
        <begin position="401"/>
        <end position="420"/>
    </location>
</feature>
<evidence type="ECO:0000256" key="9">
    <source>
        <dbReference type="ARBA" id="ARBA00023180"/>
    </source>
</evidence>
<evidence type="ECO:0000256" key="4">
    <source>
        <dbReference type="ARBA" id="ARBA00022502"/>
    </source>
</evidence>
<accession>A0A0L0SE50</accession>
<evidence type="ECO:0000313" key="11">
    <source>
        <dbReference type="EMBL" id="KNE60709.1"/>
    </source>
</evidence>
<keyword evidence="6" id="KW-0256">Endoplasmic reticulum</keyword>
<reference evidence="12" key="2">
    <citation type="submission" date="2009-11" db="EMBL/GenBank/DDBJ databases">
        <title>The Genome Sequence of Allomyces macrogynus strain ATCC 38327.</title>
        <authorList>
            <consortium name="The Broad Institute Genome Sequencing Platform"/>
            <person name="Russ C."/>
            <person name="Cuomo C."/>
            <person name="Shea T."/>
            <person name="Young S.K."/>
            <person name="Zeng Q."/>
            <person name="Koehrsen M."/>
            <person name="Haas B."/>
            <person name="Borodovsky M."/>
            <person name="Guigo R."/>
            <person name="Alvarado L."/>
            <person name="Berlin A."/>
            <person name="Borenstein D."/>
            <person name="Chen Z."/>
            <person name="Engels R."/>
            <person name="Freedman E."/>
            <person name="Gellesch M."/>
            <person name="Goldberg J."/>
            <person name="Griggs A."/>
            <person name="Gujja S."/>
            <person name="Heiman D."/>
            <person name="Hepburn T."/>
            <person name="Howarth C."/>
            <person name="Jen D."/>
            <person name="Larson L."/>
            <person name="Lewis B."/>
            <person name="Mehta T."/>
            <person name="Park D."/>
            <person name="Pearson M."/>
            <person name="Roberts A."/>
            <person name="Saif S."/>
            <person name="Shenoy N."/>
            <person name="Sisk P."/>
            <person name="Stolte C."/>
            <person name="Sykes S."/>
            <person name="Walk T."/>
            <person name="White J."/>
            <person name="Yandava C."/>
            <person name="Burger G."/>
            <person name="Gray M.W."/>
            <person name="Holland P.W.H."/>
            <person name="King N."/>
            <person name="Lang F.B.F."/>
            <person name="Roger A.J."/>
            <person name="Ruiz-Trillo I."/>
            <person name="Lander E."/>
            <person name="Nusbaum C."/>
        </authorList>
    </citation>
    <scope>NUCLEOTIDE SEQUENCE [LARGE SCALE GENOMIC DNA]</scope>
    <source>
        <strain evidence="12">ATCC 38327</strain>
    </source>
</reference>
<keyword evidence="12" id="KW-1185">Reference proteome</keyword>